<evidence type="ECO:0000256" key="1">
    <source>
        <dbReference type="SAM" id="SignalP"/>
    </source>
</evidence>
<feature type="chain" id="PRO_5043138558" evidence="1">
    <location>
        <begin position="23"/>
        <end position="74"/>
    </location>
</feature>
<keyword evidence="3" id="KW-1185">Reference proteome</keyword>
<protein>
    <submittedName>
        <fullName evidence="2 4">Uncharacterized protein</fullName>
    </submittedName>
</protein>
<feature type="signal peptide" evidence="1">
    <location>
        <begin position="1"/>
        <end position="22"/>
    </location>
</feature>
<evidence type="ECO:0000313" key="4">
    <source>
        <dbReference type="WBParaSite" id="GPUH_0000290501-mRNA-1"/>
    </source>
</evidence>
<name>A0A183D2F9_9BILA</name>
<organism evidence="4">
    <name type="scientific">Gongylonema pulchrum</name>
    <dbReference type="NCBI Taxonomy" id="637853"/>
    <lineage>
        <taxon>Eukaryota</taxon>
        <taxon>Metazoa</taxon>
        <taxon>Ecdysozoa</taxon>
        <taxon>Nematoda</taxon>
        <taxon>Chromadorea</taxon>
        <taxon>Rhabditida</taxon>
        <taxon>Spirurina</taxon>
        <taxon>Spiruromorpha</taxon>
        <taxon>Spiruroidea</taxon>
        <taxon>Gongylonematidae</taxon>
        <taxon>Gongylonema</taxon>
    </lineage>
</organism>
<reference evidence="2 3" key="2">
    <citation type="submission" date="2018-11" db="EMBL/GenBank/DDBJ databases">
        <authorList>
            <consortium name="Pathogen Informatics"/>
        </authorList>
    </citation>
    <scope>NUCLEOTIDE SEQUENCE [LARGE SCALE GENOMIC DNA]</scope>
</reference>
<evidence type="ECO:0000313" key="3">
    <source>
        <dbReference type="Proteomes" id="UP000271098"/>
    </source>
</evidence>
<keyword evidence="1" id="KW-0732">Signal</keyword>
<dbReference type="AlphaFoldDB" id="A0A183D2F9"/>
<dbReference type="WBParaSite" id="GPUH_0000290501-mRNA-1">
    <property type="protein sequence ID" value="GPUH_0000290501-mRNA-1"/>
    <property type="gene ID" value="GPUH_0000290501"/>
</dbReference>
<reference evidence="4" key="1">
    <citation type="submission" date="2016-06" db="UniProtKB">
        <authorList>
            <consortium name="WormBaseParasite"/>
        </authorList>
    </citation>
    <scope>IDENTIFICATION</scope>
</reference>
<dbReference type="EMBL" id="UYRT01004634">
    <property type="protein sequence ID" value="VDK36901.1"/>
    <property type="molecule type" value="Genomic_DNA"/>
</dbReference>
<proteinExistence type="predicted"/>
<sequence length="74" mass="8329">MKQRQLSLLLISIALLGPHTHSWNLFDTYVDTPEDCFRAGFKKAFPSNRFVVYGLREDTAGTVLPSTLTGQLDE</sequence>
<accession>A0A183D2F9</accession>
<dbReference type="Proteomes" id="UP000271098">
    <property type="component" value="Unassembled WGS sequence"/>
</dbReference>
<evidence type="ECO:0000313" key="2">
    <source>
        <dbReference type="EMBL" id="VDK36901.1"/>
    </source>
</evidence>
<gene>
    <name evidence="2" type="ORF">GPUH_LOCUS2900</name>
</gene>